<keyword evidence="3" id="KW-0698">rRNA processing</keyword>
<reference evidence="14 15" key="1">
    <citation type="submission" date="2020-08" db="EMBL/GenBank/DDBJ databases">
        <authorList>
            <person name="Hejnol A."/>
        </authorList>
    </citation>
    <scope>NUCLEOTIDE SEQUENCE [LARGE SCALE GENOMIC DNA]</scope>
</reference>
<comment type="caution">
    <text evidence="14">The sequence shown here is derived from an EMBL/GenBank/DDBJ whole genome shotgun (WGS) entry which is preliminary data.</text>
</comment>
<feature type="domain" description="NOL9 C-terminal" evidence="13">
    <location>
        <begin position="478"/>
        <end position="580"/>
    </location>
</feature>
<feature type="domain" description="Clp1 P-loop" evidence="11">
    <location>
        <begin position="274"/>
        <end position="417"/>
    </location>
</feature>
<name>A0A7I8W6R6_9ANNE</name>
<evidence type="ECO:0000256" key="5">
    <source>
        <dbReference type="ARBA" id="ARBA00022741"/>
    </source>
</evidence>
<evidence type="ECO:0000256" key="6">
    <source>
        <dbReference type="ARBA" id="ARBA00022777"/>
    </source>
</evidence>
<evidence type="ECO:0000256" key="1">
    <source>
        <dbReference type="ARBA" id="ARBA00004604"/>
    </source>
</evidence>
<organism evidence="14 15">
    <name type="scientific">Dimorphilus gyrociliatus</name>
    <dbReference type="NCBI Taxonomy" id="2664684"/>
    <lineage>
        <taxon>Eukaryota</taxon>
        <taxon>Metazoa</taxon>
        <taxon>Spiralia</taxon>
        <taxon>Lophotrochozoa</taxon>
        <taxon>Annelida</taxon>
        <taxon>Polychaeta</taxon>
        <taxon>Polychaeta incertae sedis</taxon>
        <taxon>Dinophilidae</taxon>
        <taxon>Dimorphilus</taxon>
    </lineage>
</organism>
<evidence type="ECO:0000256" key="4">
    <source>
        <dbReference type="ARBA" id="ARBA00022679"/>
    </source>
</evidence>
<sequence length="631" mass="70575">MKKVAENQRKRSSSGPFKIDRQGKREKYGSSSLAKHLHQEVKSSSGSWIVSSTDSFQSQGLTDTDNRQEDIREVSFASEVFFPEAESDTEPVPEKKEKIQPIFRGRDFSLYQHHGKKLIVLKRKADIAVRGVFNIHVVHGQITIYGYSLSPENGSVSIYSPNRMTAISLSYTYARSLTYKTYSFVEEFEDAVCVAILTPFEDESLRVIKSCQSFRRLFNFGNLSDFDYFDEDLKVGFNETCENILKFDDDHIDIIREIDEANMNGDAPCVAVCGGRDTGKSTLCRYLINKCLSSTDQVIYVETDIGQTETTGPTCASISVITSPLLGPPFTHTNVPKLETVFLGHTTPADDPISYLNALNHLYLRLQKLPQKVTTIINTIGWVNGLGELLIVDTLKIFKPSVIIQISSSKPYLNLPALTSEKLNGIASNFKTSVGNLDHELIQIKSPTENIRIDHSLLNKELRDLALISSIFTNKRNIYKANFKDIAVKGVGCKVRDGSLLPLLLNAQVIGLCSKPQDVEVIQGVYDLCSIEEDIICSCYGLGIVKSVDIEDRIFYVETSIDPEDMINVDLFMVGDTSIPVDILQNQRSTYSKSFYLHNFNPAIGLGSVKESRKVFQSRNTPNRDVQAVDN</sequence>
<dbReference type="PANTHER" id="PTHR12755:SF3">
    <property type="entry name" value="POLYNUCLEOTIDE 5'-HYDROXYL-KINASE NOL9"/>
    <property type="match status" value="1"/>
</dbReference>
<dbReference type="Pfam" id="PF16575">
    <property type="entry name" value="CLP1_P"/>
    <property type="match status" value="1"/>
</dbReference>
<dbReference type="AlphaFoldDB" id="A0A7I8W6R6"/>
<dbReference type="GO" id="GO:0005524">
    <property type="term" value="F:ATP binding"/>
    <property type="evidence" value="ECO:0007669"/>
    <property type="project" value="UniProtKB-KW"/>
</dbReference>
<dbReference type="InterPro" id="IPR032319">
    <property type="entry name" value="CLP1_P"/>
</dbReference>
<evidence type="ECO:0000256" key="2">
    <source>
        <dbReference type="ARBA" id="ARBA00011003"/>
    </source>
</evidence>
<dbReference type="InterPro" id="IPR057570">
    <property type="entry name" value="NOL9_C"/>
</dbReference>
<evidence type="ECO:0000256" key="7">
    <source>
        <dbReference type="ARBA" id="ARBA00022840"/>
    </source>
</evidence>
<feature type="domain" description="NOL9 N-terminal" evidence="12">
    <location>
        <begin position="109"/>
        <end position="175"/>
    </location>
</feature>
<keyword evidence="5" id="KW-0547">Nucleotide-binding</keyword>
<evidence type="ECO:0000256" key="10">
    <source>
        <dbReference type="SAM" id="MobiDB-lite"/>
    </source>
</evidence>
<evidence type="ECO:0000313" key="15">
    <source>
        <dbReference type="Proteomes" id="UP000549394"/>
    </source>
</evidence>
<evidence type="ECO:0000256" key="3">
    <source>
        <dbReference type="ARBA" id="ARBA00022552"/>
    </source>
</evidence>
<evidence type="ECO:0000259" key="11">
    <source>
        <dbReference type="Pfam" id="PF16575"/>
    </source>
</evidence>
<dbReference type="GO" id="GO:0005730">
    <property type="term" value="C:nucleolus"/>
    <property type="evidence" value="ECO:0007669"/>
    <property type="project" value="UniProtKB-SubCell"/>
</dbReference>
<dbReference type="GO" id="GO:0000448">
    <property type="term" value="P:cleavage in ITS2 between 5.8S rRNA and LSU-rRNA of tricistronic rRNA transcript (SSU-rRNA, 5.8S rRNA, LSU-rRNA)"/>
    <property type="evidence" value="ECO:0007669"/>
    <property type="project" value="TreeGrafter"/>
</dbReference>
<dbReference type="InterPro" id="IPR045116">
    <property type="entry name" value="Clp1/Grc3"/>
</dbReference>
<keyword evidence="15" id="KW-1185">Reference proteome</keyword>
<evidence type="ECO:0000256" key="9">
    <source>
        <dbReference type="ARBA" id="ARBA00071212"/>
    </source>
</evidence>
<dbReference type="Gene3D" id="3.40.50.300">
    <property type="entry name" value="P-loop containing nucleotide triphosphate hydrolases"/>
    <property type="match status" value="1"/>
</dbReference>
<dbReference type="GO" id="GO:0051731">
    <property type="term" value="F:polynucleotide 5'-hydroxyl-kinase activity"/>
    <property type="evidence" value="ECO:0007669"/>
    <property type="project" value="InterPro"/>
</dbReference>
<dbReference type="Pfam" id="PF24419">
    <property type="entry name" value="Cupin_NOL9"/>
    <property type="match status" value="1"/>
</dbReference>
<keyword evidence="8" id="KW-0539">Nucleus</keyword>
<comment type="subcellular location">
    <subcellularLocation>
        <location evidence="1">Nucleus</location>
        <location evidence="1">Nucleolus</location>
    </subcellularLocation>
</comment>
<dbReference type="InterPro" id="IPR057573">
    <property type="entry name" value="NOL9_N"/>
</dbReference>
<keyword evidence="7" id="KW-0067">ATP-binding</keyword>
<proteinExistence type="inferred from homology"/>
<evidence type="ECO:0000256" key="8">
    <source>
        <dbReference type="ARBA" id="ARBA00023242"/>
    </source>
</evidence>
<feature type="compositionally biased region" description="Basic and acidic residues" evidence="10">
    <location>
        <begin position="18"/>
        <end position="28"/>
    </location>
</feature>
<feature type="region of interest" description="Disordered" evidence="10">
    <location>
        <begin position="1"/>
        <end position="47"/>
    </location>
</feature>
<protein>
    <recommendedName>
        <fullName evidence="9">Polynucleotide 5'-hydroxyl-kinase NOL9</fullName>
    </recommendedName>
</protein>
<dbReference type="Pfam" id="PF25467">
    <property type="entry name" value="NOL9_C"/>
    <property type="match status" value="1"/>
</dbReference>
<dbReference type="PANTHER" id="PTHR12755">
    <property type="entry name" value="CLEAVAGE/POLYADENYLATION FACTOR IA SUBUNIT CLP1P"/>
    <property type="match status" value="1"/>
</dbReference>
<evidence type="ECO:0000259" key="12">
    <source>
        <dbReference type="Pfam" id="PF24419"/>
    </source>
</evidence>
<keyword evidence="6" id="KW-0418">Kinase</keyword>
<dbReference type="EMBL" id="CAJFCJ010000019">
    <property type="protein sequence ID" value="CAD5123357.1"/>
    <property type="molecule type" value="Genomic_DNA"/>
</dbReference>
<dbReference type="Proteomes" id="UP000549394">
    <property type="component" value="Unassembled WGS sequence"/>
</dbReference>
<gene>
    <name evidence="14" type="ORF">DGYR_LOCUS11043</name>
</gene>
<evidence type="ECO:0000313" key="14">
    <source>
        <dbReference type="EMBL" id="CAD5123357.1"/>
    </source>
</evidence>
<dbReference type="InterPro" id="IPR027417">
    <property type="entry name" value="P-loop_NTPase"/>
</dbReference>
<comment type="similarity">
    <text evidence="2">Belongs to the Clp1 family. NOL9/GRC3 subfamily.</text>
</comment>
<dbReference type="OrthoDB" id="2405412at2759"/>
<keyword evidence="4" id="KW-0808">Transferase</keyword>
<evidence type="ECO:0000259" key="13">
    <source>
        <dbReference type="Pfam" id="PF25467"/>
    </source>
</evidence>
<accession>A0A7I8W6R6</accession>